<gene>
    <name evidence="1" type="ORF">BAL341_489</name>
</gene>
<sequence length="42" mass="4925">MKDYKDISLRMKWLSLLRCINAVLYLTCCAVQYNKAGHTRGF</sequence>
<organism evidence="1">
    <name type="scientific">Rheinheimera sp. BAL341</name>
    <dbReference type="NCBI Taxonomy" id="1708203"/>
    <lineage>
        <taxon>Bacteria</taxon>
        <taxon>Pseudomonadati</taxon>
        <taxon>Pseudomonadota</taxon>
        <taxon>Gammaproteobacteria</taxon>
        <taxon>Chromatiales</taxon>
        <taxon>Chromatiaceae</taxon>
        <taxon>Rheinheimera</taxon>
    </lineage>
</organism>
<reference evidence="1" key="1">
    <citation type="submission" date="2019-04" db="EMBL/GenBank/DDBJ databases">
        <authorList>
            <person name="Brambilla D."/>
        </authorList>
    </citation>
    <scope>NUCLEOTIDE SEQUENCE</scope>
    <source>
        <strain evidence="1">BAL1</strain>
    </source>
</reference>
<proteinExistence type="predicted"/>
<dbReference type="AlphaFoldDB" id="A0A486XHB3"/>
<dbReference type="EMBL" id="CAAJGR010000052">
    <property type="protein sequence ID" value="VHO01938.1"/>
    <property type="molecule type" value="Genomic_DNA"/>
</dbReference>
<evidence type="ECO:0000313" key="1">
    <source>
        <dbReference type="EMBL" id="VHO01938.1"/>
    </source>
</evidence>
<name>A0A486XHB3_9GAMM</name>
<protein>
    <submittedName>
        <fullName evidence="1">Uncharacterized protein</fullName>
    </submittedName>
</protein>
<accession>A0A486XHB3</accession>